<evidence type="ECO:0000256" key="1">
    <source>
        <dbReference type="SAM" id="Phobius"/>
    </source>
</evidence>
<protein>
    <recommendedName>
        <fullName evidence="4">Prepilin-type N-terminal cleavage/methylation domain-containing protein</fullName>
    </recommendedName>
</protein>
<sequence length="214" mass="23811">MNKIFNKLTPRGWPNGLLNKSLPKWRRLFGSEIRLNKRNGFTLIEILIASGIFALVAVIAAGSFASTLKINKRIAQKNDVQMAAMTLLEQIIRDVRQAESLTVDVDSQLIALIIPNSTNLTYKTYSVSEKKLMFCETDGCSPSDITPPDIEIPGWVLDGENGNAGNKLIIRSFPYIKIDAQFQSTKTISGGQEASVFEVKTMAVPRNFKKDYKP</sequence>
<comment type="caution">
    <text evidence="2">The sequence shown here is derived from an EMBL/GenBank/DDBJ whole genome shotgun (WGS) entry which is preliminary data.</text>
</comment>
<dbReference type="Proteomes" id="UP000315589">
    <property type="component" value="Unassembled WGS sequence"/>
</dbReference>
<accession>A0A554LJ33</accession>
<gene>
    <name evidence="2" type="ORF">CEN91_353</name>
</gene>
<dbReference type="AlphaFoldDB" id="A0A554LJ33"/>
<dbReference type="NCBIfam" id="TIGR02532">
    <property type="entry name" value="IV_pilin_GFxxxE"/>
    <property type="match status" value="1"/>
</dbReference>
<dbReference type="SUPFAM" id="SSF54523">
    <property type="entry name" value="Pili subunits"/>
    <property type="match status" value="1"/>
</dbReference>
<keyword evidence="1" id="KW-0812">Transmembrane</keyword>
<proteinExistence type="predicted"/>
<dbReference type="InterPro" id="IPR012902">
    <property type="entry name" value="N_methyl_site"/>
</dbReference>
<evidence type="ECO:0008006" key="4">
    <source>
        <dbReference type="Google" id="ProtNLM"/>
    </source>
</evidence>
<reference evidence="2 3" key="1">
    <citation type="submission" date="2017-07" db="EMBL/GenBank/DDBJ databases">
        <title>Mechanisms for carbon and nitrogen cycling indicate functional differentiation within the Candidate Phyla Radiation.</title>
        <authorList>
            <person name="Danczak R.E."/>
            <person name="Johnston M.D."/>
            <person name="Kenah C."/>
            <person name="Slattery M."/>
            <person name="Wrighton K.C."/>
            <person name="Wilkins M.J."/>
        </authorList>
    </citation>
    <scope>NUCLEOTIDE SEQUENCE [LARGE SCALE GENOMIC DNA]</scope>
    <source>
        <strain evidence="2">Licking1014_85</strain>
    </source>
</reference>
<evidence type="ECO:0000313" key="3">
    <source>
        <dbReference type="Proteomes" id="UP000315589"/>
    </source>
</evidence>
<name>A0A554LJ33_9BACT</name>
<dbReference type="InterPro" id="IPR045584">
    <property type="entry name" value="Pilin-like"/>
</dbReference>
<feature type="transmembrane region" description="Helical" evidence="1">
    <location>
        <begin position="46"/>
        <end position="68"/>
    </location>
</feature>
<keyword evidence="1" id="KW-0472">Membrane</keyword>
<dbReference type="EMBL" id="VMGI01000043">
    <property type="protein sequence ID" value="TSC92857.1"/>
    <property type="molecule type" value="Genomic_DNA"/>
</dbReference>
<organism evidence="2 3">
    <name type="scientific">Candidatus Berkelbacteria bacterium Licking1014_85</name>
    <dbReference type="NCBI Taxonomy" id="2017148"/>
    <lineage>
        <taxon>Bacteria</taxon>
        <taxon>Candidatus Berkelbacteria</taxon>
    </lineage>
</organism>
<evidence type="ECO:0000313" key="2">
    <source>
        <dbReference type="EMBL" id="TSC92857.1"/>
    </source>
</evidence>
<dbReference type="Pfam" id="PF07963">
    <property type="entry name" value="N_methyl"/>
    <property type="match status" value="1"/>
</dbReference>
<keyword evidence="1" id="KW-1133">Transmembrane helix</keyword>